<dbReference type="InterPro" id="IPR001680">
    <property type="entry name" value="WD40_rpt"/>
</dbReference>
<feature type="repeat" description="WD" evidence="3">
    <location>
        <begin position="30"/>
        <end position="71"/>
    </location>
</feature>
<keyword evidence="2" id="KW-0677">Repeat</keyword>
<dbReference type="OrthoDB" id="4869960at2759"/>
<dbReference type="GO" id="GO:0045717">
    <property type="term" value="P:negative regulation of fatty acid biosynthetic process"/>
    <property type="evidence" value="ECO:0007669"/>
    <property type="project" value="TreeGrafter"/>
</dbReference>
<evidence type="ECO:0000313" key="5">
    <source>
        <dbReference type="EMBL" id="EDR13355.1"/>
    </source>
</evidence>
<dbReference type="PANTHER" id="PTHR15574">
    <property type="entry name" value="WD REPEAT DOMAIN-CONTAINING FAMILY"/>
    <property type="match status" value="1"/>
</dbReference>
<accession>B0CVL7</accession>
<protein>
    <submittedName>
        <fullName evidence="5">Predicted protein</fullName>
    </submittedName>
</protein>
<feature type="region of interest" description="Disordered" evidence="4">
    <location>
        <begin position="458"/>
        <end position="482"/>
    </location>
</feature>
<evidence type="ECO:0000256" key="3">
    <source>
        <dbReference type="PROSITE-ProRule" id="PRU00221"/>
    </source>
</evidence>
<keyword evidence="6" id="KW-1185">Reference proteome</keyword>
<dbReference type="Proteomes" id="UP000001194">
    <property type="component" value="Unassembled WGS sequence"/>
</dbReference>
<sequence length="495" mass="55473">MLSCRTASLDPRINLWDFHQEDVKSPFCSFVGPTGNVLSLAFSASNRFLFSGGTDKTVLKYDTTHLEALNSPKSPSHVYCDHSDSVRSIACHPVQDEIFMTAGEDGNIYRHDERSSSGRPRPSDTLEIPTEVTGVQYHPVMDHLFVTSDGHGNVCLRDERMAFGPSTRRTLEGVVLVYNTKLTRRDVKPLSNPESSSVVFDREGNKLAVTMLVNMTCRLHEVIHIECLPSQHYLPTIYAVSDPNPVAVCSGRNLPDGSPAPSTERTYSNSCTMKHGSFGHPGVNTDDLYCAGSDDFRGYIWKIPPICKLTELRTEMSADEWESRKSSSAVAFTAGRTMRKYVPLEISTPFCRLNGHKSIVNTSVFHPHFLHVVTSGIEKDILLHSPTQASPCTSNLQPTPTQVRRLTENGDEDRHTYFRALAHFYPTNEELEDEQTTLSMFDHILREEGEADVFTVRRWNSDSSDEEQEEHDSDSSSDDFGARFGFVVSSQPFYD</sequence>
<dbReference type="SMART" id="SM00320">
    <property type="entry name" value="WD40"/>
    <property type="match status" value="4"/>
</dbReference>
<dbReference type="RefSeq" id="XP_001875853.1">
    <property type="nucleotide sequence ID" value="XM_001875818.1"/>
</dbReference>
<dbReference type="GO" id="GO:0005737">
    <property type="term" value="C:cytoplasm"/>
    <property type="evidence" value="ECO:0007669"/>
    <property type="project" value="TreeGrafter"/>
</dbReference>
<dbReference type="InterPro" id="IPR045151">
    <property type="entry name" value="DCAF8"/>
</dbReference>
<dbReference type="GO" id="GO:0080008">
    <property type="term" value="C:Cul4-RING E3 ubiquitin ligase complex"/>
    <property type="evidence" value="ECO:0007669"/>
    <property type="project" value="TreeGrafter"/>
</dbReference>
<evidence type="ECO:0000256" key="4">
    <source>
        <dbReference type="SAM" id="MobiDB-lite"/>
    </source>
</evidence>
<dbReference type="HOGENOM" id="CLU_030900_0_0_1"/>
<evidence type="ECO:0000313" key="6">
    <source>
        <dbReference type="Proteomes" id="UP000001194"/>
    </source>
</evidence>
<gene>
    <name evidence="5" type="ORF">LACBIDRAFT_309123</name>
</gene>
<name>B0CVL7_LACBS</name>
<evidence type="ECO:0000256" key="2">
    <source>
        <dbReference type="ARBA" id="ARBA00022737"/>
    </source>
</evidence>
<dbReference type="InterPro" id="IPR036322">
    <property type="entry name" value="WD40_repeat_dom_sf"/>
</dbReference>
<dbReference type="STRING" id="486041.B0CVL7"/>
<dbReference type="SUPFAM" id="SSF50978">
    <property type="entry name" value="WD40 repeat-like"/>
    <property type="match status" value="1"/>
</dbReference>
<reference evidence="5 6" key="1">
    <citation type="journal article" date="2008" name="Nature">
        <title>The genome of Laccaria bicolor provides insights into mycorrhizal symbiosis.</title>
        <authorList>
            <person name="Martin F."/>
            <person name="Aerts A."/>
            <person name="Ahren D."/>
            <person name="Brun A."/>
            <person name="Danchin E.G.J."/>
            <person name="Duchaussoy F."/>
            <person name="Gibon J."/>
            <person name="Kohler A."/>
            <person name="Lindquist E."/>
            <person name="Pereda V."/>
            <person name="Salamov A."/>
            <person name="Shapiro H.J."/>
            <person name="Wuyts J."/>
            <person name="Blaudez D."/>
            <person name="Buee M."/>
            <person name="Brokstein P."/>
            <person name="Canbaeck B."/>
            <person name="Cohen D."/>
            <person name="Courty P.E."/>
            <person name="Coutinho P.M."/>
            <person name="Delaruelle C."/>
            <person name="Detter J.C."/>
            <person name="Deveau A."/>
            <person name="DiFazio S."/>
            <person name="Duplessis S."/>
            <person name="Fraissinet-Tachet L."/>
            <person name="Lucic E."/>
            <person name="Frey-Klett P."/>
            <person name="Fourrey C."/>
            <person name="Feussner I."/>
            <person name="Gay G."/>
            <person name="Grimwood J."/>
            <person name="Hoegger P.J."/>
            <person name="Jain P."/>
            <person name="Kilaru S."/>
            <person name="Labbe J."/>
            <person name="Lin Y.C."/>
            <person name="Legue V."/>
            <person name="Le Tacon F."/>
            <person name="Marmeisse R."/>
            <person name="Melayah D."/>
            <person name="Montanini B."/>
            <person name="Muratet M."/>
            <person name="Nehls U."/>
            <person name="Niculita-Hirzel H."/>
            <person name="Oudot-Le Secq M.P."/>
            <person name="Peter M."/>
            <person name="Quesneville H."/>
            <person name="Rajashekar B."/>
            <person name="Reich M."/>
            <person name="Rouhier N."/>
            <person name="Schmutz J."/>
            <person name="Yin T."/>
            <person name="Chalot M."/>
            <person name="Henrissat B."/>
            <person name="Kuees U."/>
            <person name="Lucas S."/>
            <person name="Van de Peer Y."/>
            <person name="Podila G.K."/>
            <person name="Polle A."/>
            <person name="Pukkila P.J."/>
            <person name="Richardson P.M."/>
            <person name="Rouze P."/>
            <person name="Sanders I.R."/>
            <person name="Stajich J.E."/>
            <person name="Tunlid A."/>
            <person name="Tuskan G."/>
            <person name="Grigoriev I.V."/>
        </authorList>
    </citation>
    <scope>NUCLEOTIDE SEQUENCE [LARGE SCALE GENOMIC DNA]</scope>
    <source>
        <strain evidence="6">S238N-H82 / ATCC MYA-4686</strain>
    </source>
</reference>
<evidence type="ECO:0000256" key="1">
    <source>
        <dbReference type="ARBA" id="ARBA00022574"/>
    </source>
</evidence>
<dbReference type="PROSITE" id="PS50082">
    <property type="entry name" value="WD_REPEATS_2"/>
    <property type="match status" value="1"/>
</dbReference>
<dbReference type="AlphaFoldDB" id="B0CVL7"/>
<feature type="compositionally biased region" description="Acidic residues" evidence="4">
    <location>
        <begin position="463"/>
        <end position="477"/>
    </location>
</feature>
<organism evidence="6">
    <name type="scientific">Laccaria bicolor (strain S238N-H82 / ATCC MYA-4686)</name>
    <name type="common">Bicoloured deceiver</name>
    <name type="synonym">Laccaria laccata var. bicolor</name>
    <dbReference type="NCBI Taxonomy" id="486041"/>
    <lineage>
        <taxon>Eukaryota</taxon>
        <taxon>Fungi</taxon>
        <taxon>Dikarya</taxon>
        <taxon>Basidiomycota</taxon>
        <taxon>Agaricomycotina</taxon>
        <taxon>Agaricomycetes</taxon>
        <taxon>Agaricomycetidae</taxon>
        <taxon>Agaricales</taxon>
        <taxon>Agaricineae</taxon>
        <taxon>Hydnangiaceae</taxon>
        <taxon>Laccaria</taxon>
    </lineage>
</organism>
<keyword evidence="1 3" id="KW-0853">WD repeat</keyword>
<dbReference type="PANTHER" id="PTHR15574:SF40">
    <property type="entry name" value="WD AND TETRATRICOPEPTIDE REPEATS PROTEIN 1"/>
    <property type="match status" value="1"/>
</dbReference>
<dbReference type="InterPro" id="IPR015943">
    <property type="entry name" value="WD40/YVTN_repeat-like_dom_sf"/>
</dbReference>
<dbReference type="EMBL" id="DS547093">
    <property type="protein sequence ID" value="EDR13355.1"/>
    <property type="molecule type" value="Genomic_DNA"/>
</dbReference>
<dbReference type="InParanoid" id="B0CVL7"/>
<dbReference type="GeneID" id="6071624"/>
<proteinExistence type="predicted"/>
<dbReference type="KEGG" id="lbc:LACBIDRAFT_309123"/>
<dbReference type="Gene3D" id="2.130.10.10">
    <property type="entry name" value="YVTN repeat-like/Quinoprotein amine dehydrogenase"/>
    <property type="match status" value="2"/>
</dbReference>
<dbReference type="Pfam" id="PF00400">
    <property type="entry name" value="WD40"/>
    <property type="match status" value="2"/>
</dbReference>